<gene>
    <name evidence="11" type="ORF">ALQ77_05000</name>
</gene>
<comment type="similarity">
    <text evidence="3 10">Belongs to the glycogen phosphorylase family.</text>
</comment>
<dbReference type="InterPro" id="IPR011833">
    <property type="entry name" value="Glycg_phsphrylas"/>
</dbReference>
<dbReference type="InterPro" id="IPR000811">
    <property type="entry name" value="Glyco_trans_35"/>
</dbReference>
<keyword evidence="4 10" id="KW-0328">Glycosyltransferase</keyword>
<dbReference type="STRING" id="47879.AXG94_17005"/>
<dbReference type="FunFam" id="3.40.50.2000:FF:000149">
    <property type="entry name" value="Glycogen phosphorylase, muscle form"/>
    <property type="match status" value="1"/>
</dbReference>
<evidence type="ECO:0000256" key="10">
    <source>
        <dbReference type="RuleBase" id="RU000587"/>
    </source>
</evidence>
<evidence type="ECO:0000313" key="11">
    <source>
        <dbReference type="EMBL" id="RMM49506.1"/>
    </source>
</evidence>
<evidence type="ECO:0000256" key="8">
    <source>
        <dbReference type="ARBA" id="ARBA00025174"/>
    </source>
</evidence>
<protein>
    <recommendedName>
        <fullName evidence="10">Alpha-1,4 glucan phosphorylase</fullName>
        <ecNumber evidence="10">2.4.1.1</ecNumber>
    </recommendedName>
</protein>
<comment type="cofactor">
    <cofactor evidence="2 10">
        <name>pyridoxal 5'-phosphate</name>
        <dbReference type="ChEBI" id="CHEBI:597326"/>
    </cofactor>
</comment>
<evidence type="ECO:0000256" key="9">
    <source>
        <dbReference type="PIRSR" id="PIRSR000460-1"/>
    </source>
</evidence>
<reference evidence="11 12" key="1">
    <citation type="submission" date="2018-08" db="EMBL/GenBank/DDBJ databases">
        <title>Recombination of ecologically and evolutionarily significant loci maintains genetic cohesion in the Pseudomonas syringae species complex.</title>
        <authorList>
            <person name="Dillon M."/>
            <person name="Thakur S."/>
            <person name="Almeida R.N.D."/>
            <person name="Weir B.S."/>
            <person name="Guttman D.S."/>
        </authorList>
    </citation>
    <scope>NUCLEOTIDE SEQUENCE [LARGE SCALE GENOMIC DNA]</scope>
    <source>
        <strain evidence="11 12">NCPPB2445</strain>
    </source>
</reference>
<keyword evidence="12" id="KW-1185">Reference proteome</keyword>
<evidence type="ECO:0000256" key="2">
    <source>
        <dbReference type="ARBA" id="ARBA00001933"/>
    </source>
</evidence>
<evidence type="ECO:0000256" key="6">
    <source>
        <dbReference type="ARBA" id="ARBA00022898"/>
    </source>
</evidence>
<proteinExistence type="inferred from homology"/>
<sequence length="825" mass="93272">MPCSFEVLFMTQEPLVREAEVAAFRDAVLTKLTYAVGKDPDHAFDHDWFEAIALAARDHMVEHWMDHTRQIYRKGQKRVYYLSLEFLIGRLLYDSLSNLGLLDTAREALTELGVDLERIRLLEPDAALGNGGLGRLAACFMESMSTLGIAGHGYGIRYEHGLFRQAIVDGWQQEQTEHWLDFGNPWEFERPEVVYPIGFGGSVETVTDETGKTRQVWSPGETVRAIAYDTPVVGWRGASVNTLRLWRARAVEDLHLERFNAGDHLGAVAEVARAESISRVLYPADSTEAGQELRLRQEYFFVAASLQDLLRRHRNMHTSVLTLGDHAAIQLNDTHPSIAVAELMRQLVDVYDVAWDAAWQITQDTLSYTNHTLLPEALETWPVGLMERMLPRHMQIIYLINAQHIDSLRAKGVHDFDVLRSVSLIEEDNGRRVRMGNLAFLGSHSVNGVSGLHTQLMRSTVFSELHKLYPERINNKTNGVTFRRWLFQANAELTSMMVDALGPSVLDNPEERLIELEPFADKQAFRKLFAEQRLHSKKALAYLIHERLGIAVNPAAMFDVQVKRIHEYKRQLLNLMHTVALYQAIRAEPEVDWVPRVKIFAGKAAASYHQAKLIIKLTNDIARVVNNDPTVRGLLKVVFLPNYNVSLAESIIPAADLSEQISTAGFEASGTSNMKFGLNGALTIGTMDGANVEMHERVGGEHMFIFGLTAEQVEARKRNGEFSAAPDIAASHRLSDVLQAIRGGVFSPDDPMRYTGLVDSLVDHDRFLVCADFDAYWNAQAKVEERWHDSKQWWRSAVLNTARMGWFSSDRTIREYATDIWKALE</sequence>
<dbReference type="EMBL" id="RBOJ01000075">
    <property type="protein sequence ID" value="RMM49506.1"/>
    <property type="molecule type" value="Genomic_DNA"/>
</dbReference>
<dbReference type="NCBIfam" id="TIGR02093">
    <property type="entry name" value="P_ylase"/>
    <property type="match status" value="1"/>
</dbReference>
<feature type="modified residue" description="N6-(pyridoxal phosphate)lysine" evidence="9">
    <location>
        <position position="675"/>
    </location>
</feature>
<name>A0A3M3EL67_9PSED</name>
<dbReference type="GO" id="GO:0030170">
    <property type="term" value="F:pyridoxal phosphate binding"/>
    <property type="evidence" value="ECO:0007669"/>
    <property type="project" value="InterPro"/>
</dbReference>
<dbReference type="EC" id="2.4.1.1" evidence="10"/>
<dbReference type="CDD" id="cd04300">
    <property type="entry name" value="GT35_Glycogen_Phosphorylase"/>
    <property type="match status" value="1"/>
</dbReference>
<evidence type="ECO:0000256" key="7">
    <source>
        <dbReference type="ARBA" id="ARBA00023277"/>
    </source>
</evidence>
<dbReference type="GO" id="GO:0008184">
    <property type="term" value="F:glycogen phosphorylase activity"/>
    <property type="evidence" value="ECO:0007669"/>
    <property type="project" value="InterPro"/>
</dbReference>
<comment type="catalytic activity">
    <reaction evidence="1 10">
        <text>[(1-&gt;4)-alpha-D-glucosyl](n) + phosphate = [(1-&gt;4)-alpha-D-glucosyl](n-1) + alpha-D-glucose 1-phosphate</text>
        <dbReference type="Rhea" id="RHEA:41732"/>
        <dbReference type="Rhea" id="RHEA-COMP:9584"/>
        <dbReference type="Rhea" id="RHEA-COMP:9586"/>
        <dbReference type="ChEBI" id="CHEBI:15444"/>
        <dbReference type="ChEBI" id="CHEBI:43474"/>
        <dbReference type="ChEBI" id="CHEBI:58601"/>
        <dbReference type="EC" id="2.4.1.1"/>
    </reaction>
</comment>
<evidence type="ECO:0000256" key="5">
    <source>
        <dbReference type="ARBA" id="ARBA00022679"/>
    </source>
</evidence>
<keyword evidence="6 9" id="KW-0663">Pyridoxal phosphate</keyword>
<dbReference type="Proteomes" id="UP000270661">
    <property type="component" value="Unassembled WGS sequence"/>
</dbReference>
<dbReference type="GO" id="GO:0005737">
    <property type="term" value="C:cytoplasm"/>
    <property type="evidence" value="ECO:0007669"/>
    <property type="project" value="TreeGrafter"/>
</dbReference>
<evidence type="ECO:0000256" key="4">
    <source>
        <dbReference type="ARBA" id="ARBA00022676"/>
    </source>
</evidence>
<dbReference type="Gene3D" id="3.40.50.2000">
    <property type="entry name" value="Glycogen Phosphorylase B"/>
    <property type="match status" value="2"/>
</dbReference>
<dbReference type="SUPFAM" id="SSF53756">
    <property type="entry name" value="UDP-Glycosyltransferase/glycogen phosphorylase"/>
    <property type="match status" value="1"/>
</dbReference>
<dbReference type="Pfam" id="PF00343">
    <property type="entry name" value="Phosphorylase"/>
    <property type="match status" value="1"/>
</dbReference>
<dbReference type="PANTHER" id="PTHR11468:SF3">
    <property type="entry name" value="GLYCOGEN PHOSPHORYLASE, LIVER FORM"/>
    <property type="match status" value="1"/>
</dbReference>
<accession>A0A3M3EL67</accession>
<dbReference type="PROSITE" id="PS00102">
    <property type="entry name" value="PHOSPHORYLASE"/>
    <property type="match status" value="1"/>
</dbReference>
<dbReference type="PIRSF" id="PIRSF000460">
    <property type="entry name" value="Pprylas_GlgP"/>
    <property type="match status" value="1"/>
</dbReference>
<comment type="function">
    <text evidence="8">Phosphorylase is an important allosteric enzyme in carbohydrate metabolism. Enzymes from different sources differ in their regulatory mechanisms and in their natural substrates. However, all known phosphorylases share catalytic and structural properties.</text>
</comment>
<evidence type="ECO:0000256" key="1">
    <source>
        <dbReference type="ARBA" id="ARBA00001275"/>
    </source>
</evidence>
<dbReference type="GO" id="GO:0005980">
    <property type="term" value="P:glycogen catabolic process"/>
    <property type="evidence" value="ECO:0007669"/>
    <property type="project" value="TreeGrafter"/>
</dbReference>
<keyword evidence="7 10" id="KW-0119">Carbohydrate metabolism</keyword>
<evidence type="ECO:0000313" key="12">
    <source>
        <dbReference type="Proteomes" id="UP000270661"/>
    </source>
</evidence>
<dbReference type="InterPro" id="IPR035090">
    <property type="entry name" value="Pyridoxal_P_attach_site"/>
</dbReference>
<evidence type="ECO:0000256" key="3">
    <source>
        <dbReference type="ARBA" id="ARBA00006047"/>
    </source>
</evidence>
<comment type="function">
    <text evidence="10">Allosteric enzyme that catalyzes the rate-limiting step in glycogen catabolism, the phosphorolytic cleavage of glycogen to produce glucose-1-phosphate, and plays a central role in maintaining cellular and organismal glucose homeostasis.</text>
</comment>
<comment type="caution">
    <text evidence="11">The sequence shown here is derived from an EMBL/GenBank/DDBJ whole genome shotgun (WGS) entry which is preliminary data.</text>
</comment>
<dbReference type="PANTHER" id="PTHR11468">
    <property type="entry name" value="GLYCOGEN PHOSPHORYLASE"/>
    <property type="match status" value="1"/>
</dbReference>
<keyword evidence="5 10" id="KW-0808">Transferase</keyword>
<organism evidence="11 12">
    <name type="scientific">Pseudomonas corrugata</name>
    <dbReference type="NCBI Taxonomy" id="47879"/>
    <lineage>
        <taxon>Bacteria</taxon>
        <taxon>Pseudomonadati</taxon>
        <taxon>Pseudomonadota</taxon>
        <taxon>Gammaproteobacteria</taxon>
        <taxon>Pseudomonadales</taxon>
        <taxon>Pseudomonadaceae</taxon>
        <taxon>Pseudomonas</taxon>
    </lineage>
</organism>
<dbReference type="AlphaFoldDB" id="A0A3M3EL67"/>